<feature type="transmembrane region" description="Helical" evidence="1">
    <location>
        <begin position="92"/>
        <end position="113"/>
    </location>
</feature>
<evidence type="ECO:0000313" key="2">
    <source>
        <dbReference type="EMBL" id="GLQ33318.1"/>
    </source>
</evidence>
<comment type="caution">
    <text evidence="2">The sequence shown here is derived from an EMBL/GenBank/DDBJ whole genome shotgun (WGS) entry which is preliminary data.</text>
</comment>
<dbReference type="RefSeq" id="WP_284383700.1">
    <property type="nucleotide sequence ID" value="NZ_BSNM01000026.1"/>
</dbReference>
<organism evidence="2 3">
    <name type="scientific">Litoribrevibacter albus</name>
    <dbReference type="NCBI Taxonomy" id="1473156"/>
    <lineage>
        <taxon>Bacteria</taxon>
        <taxon>Pseudomonadati</taxon>
        <taxon>Pseudomonadota</taxon>
        <taxon>Gammaproteobacteria</taxon>
        <taxon>Oceanospirillales</taxon>
        <taxon>Oceanospirillaceae</taxon>
        <taxon>Litoribrevibacter</taxon>
    </lineage>
</organism>
<dbReference type="EMBL" id="BSNM01000026">
    <property type="protein sequence ID" value="GLQ33318.1"/>
    <property type="molecule type" value="Genomic_DNA"/>
</dbReference>
<keyword evidence="1" id="KW-1133">Transmembrane helix</keyword>
<feature type="transmembrane region" description="Helical" evidence="1">
    <location>
        <begin position="47"/>
        <end position="67"/>
    </location>
</feature>
<sequence length="122" mass="13784">MSDGYMTDASVNTSGKGKDAAVPDEIKGWCWGAFFLSWVWAIGNKTWIGLLTLIPYVGFVMPFVLGFKGREWAWQNKQWNSVEEFNAVQKKWSFWGVIVFAVVFVVGFVWSAYDSYLSSMGG</sequence>
<evidence type="ECO:0000313" key="3">
    <source>
        <dbReference type="Proteomes" id="UP001161389"/>
    </source>
</evidence>
<evidence type="ECO:0000256" key="1">
    <source>
        <dbReference type="SAM" id="Phobius"/>
    </source>
</evidence>
<dbReference type="AlphaFoldDB" id="A0AA37SEV9"/>
<dbReference type="Proteomes" id="UP001161389">
    <property type="component" value="Unassembled WGS sequence"/>
</dbReference>
<reference evidence="2" key="2">
    <citation type="submission" date="2023-01" db="EMBL/GenBank/DDBJ databases">
        <title>Draft genome sequence of Litoribrevibacter albus strain NBRC 110071.</title>
        <authorList>
            <person name="Sun Q."/>
            <person name="Mori K."/>
        </authorList>
    </citation>
    <scope>NUCLEOTIDE SEQUENCE</scope>
    <source>
        <strain evidence="2">NBRC 110071</strain>
    </source>
</reference>
<protein>
    <submittedName>
        <fullName evidence="2">Uncharacterized protein</fullName>
    </submittedName>
</protein>
<proteinExistence type="predicted"/>
<name>A0AA37SEV9_9GAMM</name>
<accession>A0AA37SEV9</accession>
<keyword evidence="3" id="KW-1185">Reference proteome</keyword>
<gene>
    <name evidence="2" type="ORF">GCM10007876_37980</name>
</gene>
<keyword evidence="1" id="KW-0812">Transmembrane</keyword>
<keyword evidence="1" id="KW-0472">Membrane</keyword>
<reference evidence="2" key="1">
    <citation type="journal article" date="2014" name="Int. J. Syst. Evol. Microbiol.">
        <title>Complete genome sequence of Corynebacterium casei LMG S-19264T (=DSM 44701T), isolated from a smear-ripened cheese.</title>
        <authorList>
            <consortium name="US DOE Joint Genome Institute (JGI-PGF)"/>
            <person name="Walter F."/>
            <person name="Albersmeier A."/>
            <person name="Kalinowski J."/>
            <person name="Ruckert C."/>
        </authorList>
    </citation>
    <scope>NUCLEOTIDE SEQUENCE</scope>
    <source>
        <strain evidence="2">NBRC 110071</strain>
    </source>
</reference>